<evidence type="ECO:0000313" key="2">
    <source>
        <dbReference type="Proteomes" id="UP000176186"/>
    </source>
</evidence>
<comment type="caution">
    <text evidence="1">The sequence shown here is derived from an EMBL/GenBank/DDBJ whole genome shotgun (WGS) entry which is preliminary data.</text>
</comment>
<name>A0A1F6BCC7_9BACT</name>
<organism evidence="1 2">
    <name type="scientific">Candidatus Gottesmanbacteria bacterium RIFOXYB1_FULL_47_11</name>
    <dbReference type="NCBI Taxonomy" id="1798401"/>
    <lineage>
        <taxon>Bacteria</taxon>
        <taxon>Candidatus Gottesmaniibacteriota</taxon>
    </lineage>
</organism>
<dbReference type="Proteomes" id="UP000176186">
    <property type="component" value="Unassembled WGS sequence"/>
</dbReference>
<evidence type="ECO:0000313" key="1">
    <source>
        <dbReference type="EMBL" id="OGG34575.1"/>
    </source>
</evidence>
<sequence>MQSKQETKQATPGVIADTLKRAAQDQGAPPAQALEMGILLATQQTRDDFDDTHGELTDEE</sequence>
<protein>
    <submittedName>
        <fullName evidence="1">Uncharacterized protein</fullName>
    </submittedName>
</protein>
<dbReference type="EMBL" id="MFKE01000027">
    <property type="protein sequence ID" value="OGG34575.1"/>
    <property type="molecule type" value="Genomic_DNA"/>
</dbReference>
<reference evidence="1 2" key="1">
    <citation type="journal article" date="2016" name="Nat. Commun.">
        <title>Thousands of microbial genomes shed light on interconnected biogeochemical processes in an aquifer system.</title>
        <authorList>
            <person name="Anantharaman K."/>
            <person name="Brown C.T."/>
            <person name="Hug L.A."/>
            <person name="Sharon I."/>
            <person name="Castelle C.J."/>
            <person name="Probst A.J."/>
            <person name="Thomas B.C."/>
            <person name="Singh A."/>
            <person name="Wilkins M.J."/>
            <person name="Karaoz U."/>
            <person name="Brodie E.L."/>
            <person name="Williams K.H."/>
            <person name="Hubbard S.S."/>
            <person name="Banfield J.F."/>
        </authorList>
    </citation>
    <scope>NUCLEOTIDE SEQUENCE [LARGE SCALE GENOMIC DNA]</scope>
</reference>
<proteinExistence type="predicted"/>
<dbReference type="AlphaFoldDB" id="A0A1F6BCC7"/>
<accession>A0A1F6BCC7</accession>
<gene>
    <name evidence="1" type="ORF">A2363_04305</name>
</gene>